<evidence type="ECO:0000313" key="4">
    <source>
        <dbReference type="Proteomes" id="UP000317990"/>
    </source>
</evidence>
<feature type="transmembrane region" description="Helical" evidence="2">
    <location>
        <begin position="78"/>
        <end position="99"/>
    </location>
</feature>
<dbReference type="InterPro" id="IPR021855">
    <property type="entry name" value="PAM68-like"/>
</dbReference>
<evidence type="ECO:0000256" key="2">
    <source>
        <dbReference type="SAM" id="Phobius"/>
    </source>
</evidence>
<dbReference type="PANTHER" id="PTHR34575:SF1">
    <property type="entry name" value="PROTEIN PAM68, CHLOROPLASTIC"/>
    <property type="match status" value="1"/>
</dbReference>
<keyword evidence="2" id="KW-0812">Transmembrane</keyword>
<name>A0A524RNK1_9CHRO</name>
<dbReference type="EMBL" id="SRMO01000059">
    <property type="protein sequence ID" value="TGG92642.1"/>
    <property type="molecule type" value="Genomic_DNA"/>
</dbReference>
<feature type="region of interest" description="Disordered" evidence="1">
    <location>
        <begin position="1"/>
        <end position="27"/>
    </location>
</feature>
<feature type="transmembrane region" description="Helical" evidence="2">
    <location>
        <begin position="45"/>
        <end position="66"/>
    </location>
</feature>
<evidence type="ECO:0000313" key="3">
    <source>
        <dbReference type="EMBL" id="TGG92642.1"/>
    </source>
</evidence>
<keyword evidence="2" id="KW-0472">Membrane</keyword>
<dbReference type="Pfam" id="PF11947">
    <property type="entry name" value="DUF3464"/>
    <property type="match status" value="1"/>
</dbReference>
<protein>
    <submittedName>
        <fullName evidence="3">DUF3464 family protein</fullName>
    </submittedName>
</protein>
<proteinExistence type="predicted"/>
<accession>A0A524RNK1</accession>
<dbReference type="PANTHER" id="PTHR34575">
    <property type="entry name" value="PROTEIN PAM68, CHLOROPLASTIC"/>
    <property type="match status" value="1"/>
</dbReference>
<dbReference type="Proteomes" id="UP000317990">
    <property type="component" value="Unassembled WGS sequence"/>
</dbReference>
<reference evidence="3 4" key="1">
    <citation type="journal article" date="2019" name="mSystems">
        <title>Life at home and on the roam: Genomic adaptions reflect the dual lifestyle of an intracellular, facultative symbiont.</title>
        <authorList>
            <person name="Burgsdorf I."/>
        </authorList>
    </citation>
    <scope>NUCLEOTIDE SEQUENCE [LARGE SCALE GENOMIC DNA]</scope>
    <source>
        <strain evidence="3">277cV</strain>
    </source>
</reference>
<organism evidence="3 4">
    <name type="scientific">Aphanocapsa feldmannii 277cV</name>
    <dbReference type="NCBI Taxonomy" id="2507553"/>
    <lineage>
        <taxon>Bacteria</taxon>
        <taxon>Bacillati</taxon>
        <taxon>Cyanobacteriota</taxon>
        <taxon>Cyanophyceae</taxon>
        <taxon>Oscillatoriophycideae</taxon>
        <taxon>Chroococcales</taxon>
        <taxon>Microcystaceae</taxon>
        <taxon>Aphanocapsa</taxon>
    </lineage>
</organism>
<dbReference type="AlphaFoldDB" id="A0A524RNK1"/>
<gene>
    <name evidence="3" type="ORF">ERJ67_05385</name>
</gene>
<comment type="caution">
    <text evidence="3">The sequence shown here is derived from an EMBL/GenBank/DDBJ whole genome shotgun (WGS) entry which is preliminary data.</text>
</comment>
<sequence length="137" mass="14197">MSETTAPGSKGPSAAVPRKPSAAAKAGQSGQAIPAAVANRMVRRVAVTTGVPTLLGMSVFIVSYVVVTRGWFELPPVVTLISSGAFFMLGLLGLSYGVLSASWEQQPGSLLGFEHFALNLGRVRGAVKAMAKSEPRP</sequence>
<keyword evidence="2" id="KW-1133">Transmembrane helix</keyword>
<evidence type="ECO:0000256" key="1">
    <source>
        <dbReference type="SAM" id="MobiDB-lite"/>
    </source>
</evidence>